<gene>
    <name evidence="2" type="ORF">CJD36_014870</name>
</gene>
<dbReference type="Proteomes" id="UP000239872">
    <property type="component" value="Unassembled WGS sequence"/>
</dbReference>
<sequence>MASENLNIVLAFLKTLENRTSSAELDQFYHPDILQTEYPNTLTKNTANRTFDVLKDAADKGKIVLQKETYEVVNSYEHSNTVIIEAIFRGTLAIPVGNIPVGGEMKAYFAQFYEFKDGKIIKWRNYDCFEPFS</sequence>
<evidence type="ECO:0000259" key="1">
    <source>
        <dbReference type="Pfam" id="PF12680"/>
    </source>
</evidence>
<organism evidence="2 3">
    <name type="scientific">Flavipsychrobacter stenotrophus</name>
    <dbReference type="NCBI Taxonomy" id="2077091"/>
    <lineage>
        <taxon>Bacteria</taxon>
        <taxon>Pseudomonadati</taxon>
        <taxon>Bacteroidota</taxon>
        <taxon>Chitinophagia</taxon>
        <taxon>Chitinophagales</taxon>
        <taxon>Chitinophagaceae</taxon>
        <taxon>Flavipsychrobacter</taxon>
    </lineage>
</organism>
<name>A0A2S7SSS3_9BACT</name>
<dbReference type="InterPro" id="IPR032710">
    <property type="entry name" value="NTF2-like_dom_sf"/>
</dbReference>
<dbReference type="Gene3D" id="3.10.450.50">
    <property type="match status" value="1"/>
</dbReference>
<comment type="caution">
    <text evidence="2">The sequence shown here is derived from an EMBL/GenBank/DDBJ whole genome shotgun (WGS) entry which is preliminary data.</text>
</comment>
<dbReference type="AlphaFoldDB" id="A0A2S7SSS3"/>
<proteinExistence type="predicted"/>
<dbReference type="SUPFAM" id="SSF54427">
    <property type="entry name" value="NTF2-like"/>
    <property type="match status" value="1"/>
</dbReference>
<dbReference type="EMBL" id="PPSL01000004">
    <property type="protein sequence ID" value="PQJ09979.1"/>
    <property type="molecule type" value="Genomic_DNA"/>
</dbReference>
<reference evidence="2 3" key="1">
    <citation type="submission" date="2018-01" db="EMBL/GenBank/DDBJ databases">
        <title>A novel member of the phylum Bacteroidetes isolated from glacier ice.</title>
        <authorList>
            <person name="Liu Q."/>
            <person name="Xin Y.-H."/>
        </authorList>
    </citation>
    <scope>NUCLEOTIDE SEQUENCE [LARGE SCALE GENOMIC DNA]</scope>
    <source>
        <strain evidence="2 3">RB1R16</strain>
    </source>
</reference>
<dbReference type="Pfam" id="PF12680">
    <property type="entry name" value="SnoaL_2"/>
    <property type="match status" value="1"/>
</dbReference>
<keyword evidence="3" id="KW-1185">Reference proteome</keyword>
<feature type="domain" description="SnoaL-like" evidence="1">
    <location>
        <begin position="11"/>
        <end position="122"/>
    </location>
</feature>
<accession>A0A2S7SSS3</accession>
<dbReference type="InterPro" id="IPR037401">
    <property type="entry name" value="SnoaL-like"/>
</dbReference>
<evidence type="ECO:0000313" key="3">
    <source>
        <dbReference type="Proteomes" id="UP000239872"/>
    </source>
</evidence>
<dbReference type="OrthoDB" id="3475938at2"/>
<dbReference type="RefSeq" id="WP_105039988.1">
    <property type="nucleotide sequence ID" value="NZ_PPSL01000004.1"/>
</dbReference>
<protein>
    <recommendedName>
        <fullName evidence="1">SnoaL-like domain-containing protein</fullName>
    </recommendedName>
</protein>
<evidence type="ECO:0000313" key="2">
    <source>
        <dbReference type="EMBL" id="PQJ09979.1"/>
    </source>
</evidence>